<protein>
    <recommendedName>
        <fullName evidence="4">Tat pathway signal protein</fullName>
    </recommendedName>
</protein>
<proteinExistence type="predicted"/>
<evidence type="ECO:0000313" key="2">
    <source>
        <dbReference type="EMBL" id="APE35960.1"/>
    </source>
</evidence>
<accession>A0A1J0VV64</accession>
<dbReference type="AlphaFoldDB" id="A0A1J0VV64"/>
<dbReference type="Proteomes" id="UP000183810">
    <property type="component" value="Chromosome"/>
</dbReference>
<reference evidence="2" key="1">
    <citation type="submission" date="2016-11" db="EMBL/GenBank/DDBJ databases">
        <authorList>
            <person name="Jaros S."/>
            <person name="Januszkiewicz K."/>
            <person name="Wedrychowicz H."/>
        </authorList>
    </citation>
    <scope>NUCLEOTIDE SEQUENCE [LARGE SCALE GENOMIC DNA]</scope>
    <source>
        <strain evidence="2">Y48</strain>
    </source>
</reference>
<organism evidence="2 3">
    <name type="scientific">Nocardia mangyaensis</name>
    <dbReference type="NCBI Taxonomy" id="2213200"/>
    <lineage>
        <taxon>Bacteria</taxon>
        <taxon>Bacillati</taxon>
        <taxon>Actinomycetota</taxon>
        <taxon>Actinomycetes</taxon>
        <taxon>Mycobacteriales</taxon>
        <taxon>Nocardiaceae</taxon>
        <taxon>Nocardia</taxon>
    </lineage>
</organism>
<dbReference type="KEGG" id="nsl:BOX37_20730"/>
<gene>
    <name evidence="2" type="ORF">BOX37_20730</name>
</gene>
<keyword evidence="3" id="KW-1185">Reference proteome</keyword>
<feature type="signal peptide" evidence="1">
    <location>
        <begin position="1"/>
        <end position="28"/>
    </location>
</feature>
<dbReference type="EMBL" id="CP018082">
    <property type="protein sequence ID" value="APE35960.1"/>
    <property type="molecule type" value="Genomic_DNA"/>
</dbReference>
<name>A0A1J0VV64_9NOCA</name>
<evidence type="ECO:0008006" key="4">
    <source>
        <dbReference type="Google" id="ProtNLM"/>
    </source>
</evidence>
<keyword evidence="1" id="KW-0732">Signal</keyword>
<feature type="chain" id="PRO_5013040344" description="Tat pathway signal protein" evidence="1">
    <location>
        <begin position="29"/>
        <end position="411"/>
    </location>
</feature>
<evidence type="ECO:0000313" key="3">
    <source>
        <dbReference type="Proteomes" id="UP000183810"/>
    </source>
</evidence>
<evidence type="ECO:0000256" key="1">
    <source>
        <dbReference type="SAM" id="SignalP"/>
    </source>
</evidence>
<sequence>MRGHVRRCSIAVLLCLLVGALLAPTARATPAYAHYLDLPALNGQGEFGGGLHPALPLTEPELLVALDQARADGIAPTRYATLLHQYWFVVAADNASIDLTAWAPERGVAANTAIFTQVYVNYFRIAAARPDFYWAGLAGIAGGSFASGFFDVSDIGAVLSVEGIQRLGSAVADLLRATPPELVVAVPADIAGLALLGPRLTPADLAWYQVRLMIMQRHIFTDLVPMHEAYLARGMAGVDEMFAAGLLDDRLRSAWAGIDGGTVAGRADALVAMTDREQNHVVADQWDVTAAGRHGMGRVLTYVTTVAGKPAVPGTRAPGVYAPATVRSPLPGSALGLRVPLPAFNWADRDSRWAYITADLVPRQLDLAADAAQAVTVYREPFPVKLDRGRLIARIPELIADLTTQWQVVDS</sequence>